<reference evidence="1 2" key="1">
    <citation type="journal article" date="2016" name="Mol. Biol. Evol.">
        <title>Genome-Wide Survey of Gut Fungi (Harpellales) Reveals the First Horizontally Transferred Ubiquitin Gene from a Mosquito Host.</title>
        <authorList>
            <person name="Wang Y."/>
            <person name="White M.M."/>
            <person name="Kvist S."/>
            <person name="Moncalvo J.M."/>
        </authorList>
    </citation>
    <scope>NUCLEOTIDE SEQUENCE [LARGE SCALE GENOMIC DNA]</scope>
    <source>
        <strain evidence="1 2">ALG-7-W6</strain>
    </source>
</reference>
<keyword evidence="2" id="KW-1185">Reference proteome</keyword>
<dbReference type="EMBL" id="LSSL01003690">
    <property type="protein sequence ID" value="OLY80187.1"/>
    <property type="molecule type" value="Genomic_DNA"/>
</dbReference>
<proteinExistence type="predicted"/>
<comment type="caution">
    <text evidence="1">The sequence shown here is derived from an EMBL/GenBank/DDBJ whole genome shotgun (WGS) entry which is preliminary data.</text>
</comment>
<sequence length="292" mass="32379">MPMSKEDRKTAIYKFSITSCMNYTHPSLSDSASIAVWKVFAGLLAMQTALVQETRPIEFHFRMRLQEHPLVMVSENSDVIFANTMLVLLYDIATKITKNKIDNINKGMELPGRVQQILETETKPLIGQDEFDALLASRKTDIRKNEFSPLARQQAAVTQETGSSNVVTVKKSSAASALIPKNPPQSNQQNFCGRCRGRTPSVGIPMGPSVEHIGKGNKNPIQVSSISQVESVDGENENTTERHKLFAFGEEFSPNGLRLKFFTNERFDAAKGAGALSTRDRPFRPIAYVPST</sequence>
<name>A0A1R0GTG5_9FUNG</name>
<evidence type="ECO:0000313" key="2">
    <source>
        <dbReference type="Proteomes" id="UP000187455"/>
    </source>
</evidence>
<evidence type="ECO:0000313" key="1">
    <source>
        <dbReference type="EMBL" id="OLY80187.1"/>
    </source>
</evidence>
<accession>A0A1R0GTG5</accession>
<gene>
    <name evidence="1" type="ORF">AYI68_g5722</name>
</gene>
<protein>
    <submittedName>
        <fullName evidence="1">Uncharacterized protein</fullName>
    </submittedName>
</protein>
<organism evidence="1 2">
    <name type="scientific">Smittium mucronatum</name>
    <dbReference type="NCBI Taxonomy" id="133383"/>
    <lineage>
        <taxon>Eukaryota</taxon>
        <taxon>Fungi</taxon>
        <taxon>Fungi incertae sedis</taxon>
        <taxon>Zoopagomycota</taxon>
        <taxon>Kickxellomycotina</taxon>
        <taxon>Harpellomycetes</taxon>
        <taxon>Harpellales</taxon>
        <taxon>Legeriomycetaceae</taxon>
        <taxon>Smittium</taxon>
    </lineage>
</organism>
<dbReference type="AlphaFoldDB" id="A0A1R0GTG5"/>
<dbReference type="Proteomes" id="UP000187455">
    <property type="component" value="Unassembled WGS sequence"/>
</dbReference>